<protein>
    <submittedName>
        <fullName evidence="2">Uncharacterized protein</fullName>
    </submittedName>
</protein>
<evidence type="ECO:0000313" key="3">
    <source>
        <dbReference type="Proteomes" id="UP001152799"/>
    </source>
</evidence>
<evidence type="ECO:0000313" key="2">
    <source>
        <dbReference type="EMBL" id="CAG9771447.1"/>
    </source>
</evidence>
<feature type="region of interest" description="Disordered" evidence="1">
    <location>
        <begin position="87"/>
        <end position="106"/>
    </location>
</feature>
<organism evidence="2 3">
    <name type="scientific">Ceutorhynchus assimilis</name>
    <name type="common">cabbage seed weevil</name>
    <dbReference type="NCBI Taxonomy" id="467358"/>
    <lineage>
        <taxon>Eukaryota</taxon>
        <taxon>Metazoa</taxon>
        <taxon>Ecdysozoa</taxon>
        <taxon>Arthropoda</taxon>
        <taxon>Hexapoda</taxon>
        <taxon>Insecta</taxon>
        <taxon>Pterygota</taxon>
        <taxon>Neoptera</taxon>
        <taxon>Endopterygota</taxon>
        <taxon>Coleoptera</taxon>
        <taxon>Polyphaga</taxon>
        <taxon>Cucujiformia</taxon>
        <taxon>Curculionidae</taxon>
        <taxon>Ceutorhynchinae</taxon>
        <taxon>Ceutorhynchus</taxon>
    </lineage>
</organism>
<feature type="compositionally biased region" description="Low complexity" evidence="1">
    <location>
        <begin position="87"/>
        <end position="97"/>
    </location>
</feature>
<evidence type="ECO:0000256" key="1">
    <source>
        <dbReference type="SAM" id="MobiDB-lite"/>
    </source>
</evidence>
<accession>A0A9N9MVE7</accession>
<dbReference type="EMBL" id="OU892283">
    <property type="protein sequence ID" value="CAG9771447.1"/>
    <property type="molecule type" value="Genomic_DNA"/>
</dbReference>
<dbReference type="Proteomes" id="UP001152799">
    <property type="component" value="Chromosome 7"/>
</dbReference>
<name>A0A9N9MVE7_9CUCU</name>
<keyword evidence="3" id="KW-1185">Reference proteome</keyword>
<proteinExistence type="predicted"/>
<sequence length="138" mass="15919">MACKRCTSVEDMVKNHPKVTQLVRFLEEFHSLNEDIPWTDRARIACAAVHPGLASSSTKKTTEFVAKRRDIMRRHKDLVLRREPTRVQEPAAEVQEVPAEDQEAPAEVHQVKVVTRKRIHADLEICNPEIIIVKRKKH</sequence>
<dbReference type="AlphaFoldDB" id="A0A9N9MVE7"/>
<reference evidence="2" key="1">
    <citation type="submission" date="2022-01" db="EMBL/GenBank/DDBJ databases">
        <authorList>
            <person name="King R."/>
        </authorList>
    </citation>
    <scope>NUCLEOTIDE SEQUENCE</scope>
</reference>
<gene>
    <name evidence="2" type="ORF">CEUTPL_LOCUS11879</name>
</gene>